<evidence type="ECO:0000256" key="1">
    <source>
        <dbReference type="ARBA" id="ARBA00004123"/>
    </source>
</evidence>
<dbReference type="InterPro" id="IPR036957">
    <property type="entry name" value="Znf_PARP_sf"/>
</dbReference>
<dbReference type="GO" id="GO:0008270">
    <property type="term" value="F:zinc ion binding"/>
    <property type="evidence" value="ECO:0007669"/>
    <property type="project" value="UniProtKB-KW"/>
</dbReference>
<evidence type="ECO:0000259" key="7">
    <source>
        <dbReference type="PROSITE" id="PS50064"/>
    </source>
</evidence>
<dbReference type="GO" id="GO:0005634">
    <property type="term" value="C:nucleus"/>
    <property type="evidence" value="ECO:0007669"/>
    <property type="project" value="UniProtKB-SubCell"/>
</dbReference>
<evidence type="ECO:0000256" key="3">
    <source>
        <dbReference type="ARBA" id="ARBA00022771"/>
    </source>
</evidence>
<feature type="compositionally biased region" description="Basic residues" evidence="6">
    <location>
        <begin position="188"/>
        <end position="197"/>
    </location>
</feature>
<feature type="domain" description="PARP-type" evidence="7">
    <location>
        <begin position="3"/>
        <end position="91"/>
    </location>
</feature>
<proteinExistence type="predicted"/>
<comment type="subcellular location">
    <subcellularLocation>
        <location evidence="1">Nucleus</location>
    </subcellularLocation>
</comment>
<evidence type="ECO:0000313" key="8">
    <source>
        <dbReference type="EMBL" id="KAF1959880.1"/>
    </source>
</evidence>
<accession>A0A6A5U6C9</accession>
<evidence type="ECO:0000256" key="2">
    <source>
        <dbReference type="ARBA" id="ARBA00022723"/>
    </source>
</evidence>
<evidence type="ECO:0000256" key="4">
    <source>
        <dbReference type="ARBA" id="ARBA00022833"/>
    </source>
</evidence>
<feature type="compositionally biased region" description="Basic residues" evidence="6">
    <location>
        <begin position="118"/>
        <end position="128"/>
    </location>
</feature>
<dbReference type="EMBL" id="ML976984">
    <property type="protein sequence ID" value="KAF1959880.1"/>
    <property type="molecule type" value="Genomic_DNA"/>
</dbReference>
<organism evidence="8 9">
    <name type="scientific">Byssothecium circinans</name>
    <dbReference type="NCBI Taxonomy" id="147558"/>
    <lineage>
        <taxon>Eukaryota</taxon>
        <taxon>Fungi</taxon>
        <taxon>Dikarya</taxon>
        <taxon>Ascomycota</taxon>
        <taxon>Pezizomycotina</taxon>
        <taxon>Dothideomycetes</taxon>
        <taxon>Pleosporomycetidae</taxon>
        <taxon>Pleosporales</taxon>
        <taxon>Massarineae</taxon>
        <taxon>Massarinaceae</taxon>
        <taxon>Byssothecium</taxon>
    </lineage>
</organism>
<reference evidence="8" key="1">
    <citation type="journal article" date="2020" name="Stud. Mycol.">
        <title>101 Dothideomycetes genomes: a test case for predicting lifestyles and emergence of pathogens.</title>
        <authorList>
            <person name="Haridas S."/>
            <person name="Albert R."/>
            <person name="Binder M."/>
            <person name="Bloem J."/>
            <person name="Labutti K."/>
            <person name="Salamov A."/>
            <person name="Andreopoulos B."/>
            <person name="Baker S."/>
            <person name="Barry K."/>
            <person name="Bills G."/>
            <person name="Bluhm B."/>
            <person name="Cannon C."/>
            <person name="Castanera R."/>
            <person name="Culley D."/>
            <person name="Daum C."/>
            <person name="Ezra D."/>
            <person name="Gonzalez J."/>
            <person name="Henrissat B."/>
            <person name="Kuo A."/>
            <person name="Liang C."/>
            <person name="Lipzen A."/>
            <person name="Lutzoni F."/>
            <person name="Magnuson J."/>
            <person name="Mondo S."/>
            <person name="Nolan M."/>
            <person name="Ohm R."/>
            <person name="Pangilinan J."/>
            <person name="Park H.-J."/>
            <person name="Ramirez L."/>
            <person name="Alfaro M."/>
            <person name="Sun H."/>
            <person name="Tritt A."/>
            <person name="Yoshinaga Y."/>
            <person name="Zwiers L.-H."/>
            <person name="Turgeon B."/>
            <person name="Goodwin S."/>
            <person name="Spatafora J."/>
            <person name="Crous P."/>
            <person name="Grigoriev I."/>
        </authorList>
    </citation>
    <scope>NUCLEOTIDE SEQUENCE</scope>
    <source>
        <strain evidence="8">CBS 675.92</strain>
    </source>
</reference>
<keyword evidence="9" id="KW-1185">Reference proteome</keyword>
<dbReference type="AlphaFoldDB" id="A0A6A5U6C9"/>
<keyword evidence="5" id="KW-0539">Nucleus</keyword>
<keyword evidence="2" id="KW-0479">Metal-binding</keyword>
<dbReference type="OrthoDB" id="429950at2759"/>
<feature type="compositionally biased region" description="Basic residues" evidence="6">
    <location>
        <begin position="261"/>
        <end position="275"/>
    </location>
</feature>
<sequence length="275" mass="30313">MPYRVEIAKQGRAGCKSTECTKAKEKIAKGELRMGTLVTIQDHTSWTWKHWGCVTPAQIANLQEESGGDTDMVDGYDELPSEAQERVGYALLHGHVHDEDWKGDVECNRVGAKGYRVKEKKAPKKKGKKGADDDADEAEEPKPQKKRGRAVKEEEEEAPAPKKSRGRGKKAAPKEEDSAESEVEQPKPKKAARGKKATVKEEDAAEGEVEQPKPKKAARGKKTPVYTEEDDEDEEDVEEAPKPKRGRKKAPAKANDDKPAPKRAGRKKKAAAGDD</sequence>
<dbReference type="Proteomes" id="UP000800035">
    <property type="component" value="Unassembled WGS sequence"/>
</dbReference>
<evidence type="ECO:0000256" key="5">
    <source>
        <dbReference type="ARBA" id="ARBA00023242"/>
    </source>
</evidence>
<feature type="compositionally biased region" description="Acidic residues" evidence="6">
    <location>
        <begin position="227"/>
        <end position="238"/>
    </location>
</feature>
<dbReference type="Pfam" id="PF00645">
    <property type="entry name" value="zf-PARP"/>
    <property type="match status" value="1"/>
</dbReference>
<protein>
    <submittedName>
        <fullName evidence="8">Zf-PARP-domain-containing protein</fullName>
    </submittedName>
</protein>
<keyword evidence="3" id="KW-0863">Zinc-finger</keyword>
<dbReference type="Gene3D" id="3.30.1740.10">
    <property type="entry name" value="Zinc finger, PARP-type"/>
    <property type="match status" value="1"/>
</dbReference>
<dbReference type="GO" id="GO:0003677">
    <property type="term" value="F:DNA binding"/>
    <property type="evidence" value="ECO:0007669"/>
    <property type="project" value="InterPro"/>
</dbReference>
<feature type="region of interest" description="Disordered" evidence="6">
    <location>
        <begin position="116"/>
        <end position="275"/>
    </location>
</feature>
<dbReference type="InterPro" id="IPR001510">
    <property type="entry name" value="Znf_PARP"/>
</dbReference>
<evidence type="ECO:0000256" key="6">
    <source>
        <dbReference type="SAM" id="MobiDB-lite"/>
    </source>
</evidence>
<dbReference type="PROSITE" id="PS50064">
    <property type="entry name" value="ZF_PARP_2"/>
    <property type="match status" value="1"/>
</dbReference>
<dbReference type="SUPFAM" id="SSF57716">
    <property type="entry name" value="Glucocorticoid receptor-like (DNA-binding domain)"/>
    <property type="match status" value="1"/>
</dbReference>
<evidence type="ECO:0000313" key="9">
    <source>
        <dbReference type="Proteomes" id="UP000800035"/>
    </source>
</evidence>
<gene>
    <name evidence="8" type="ORF">CC80DRAFT_533192</name>
</gene>
<feature type="compositionally biased region" description="Basic residues" evidence="6">
    <location>
        <begin position="162"/>
        <end position="171"/>
    </location>
</feature>
<dbReference type="SMART" id="SM01336">
    <property type="entry name" value="zf-PARP"/>
    <property type="match status" value="1"/>
</dbReference>
<keyword evidence="4" id="KW-0862">Zinc</keyword>
<name>A0A6A5U6C9_9PLEO</name>